<reference evidence="7" key="1">
    <citation type="submission" date="2023-03" db="EMBL/GenBank/DDBJ databases">
        <authorList>
            <person name="Steffen K."/>
            <person name="Cardenas P."/>
        </authorList>
    </citation>
    <scope>NUCLEOTIDE SEQUENCE</scope>
</reference>
<dbReference type="Gene3D" id="1.10.506.10">
    <property type="entry name" value="GTPase Activation - p120gap, domain 1"/>
    <property type="match status" value="2"/>
</dbReference>
<dbReference type="InterPro" id="IPR035892">
    <property type="entry name" value="C2_domain_sf"/>
</dbReference>
<dbReference type="AlphaFoldDB" id="A0AA35RRF7"/>
<dbReference type="Gene3D" id="2.30.29.30">
    <property type="entry name" value="Pleckstrin-homology domain (PH domain)/Phosphotyrosine-binding domain (PTB)"/>
    <property type="match status" value="1"/>
</dbReference>
<comment type="caution">
    <text evidence="7">The sequence shown here is derived from an EMBL/GenBank/DDBJ whole genome shotgun (WGS) entry which is preliminary data.</text>
</comment>
<dbReference type="PANTHER" id="PTHR10194">
    <property type="entry name" value="RAS GTPASE-ACTIVATING PROTEINS"/>
    <property type="match status" value="1"/>
</dbReference>
<feature type="domain" description="Ras-GAP" evidence="6">
    <location>
        <begin position="577"/>
        <end position="771"/>
    </location>
</feature>
<dbReference type="PROSITE" id="PS50001">
    <property type="entry name" value="SH2"/>
    <property type="match status" value="2"/>
</dbReference>
<dbReference type="InterPro" id="IPR000980">
    <property type="entry name" value="SH2"/>
</dbReference>
<organism evidence="7 8">
    <name type="scientific">Geodia barretti</name>
    <name type="common">Barrett's horny sponge</name>
    <dbReference type="NCBI Taxonomy" id="519541"/>
    <lineage>
        <taxon>Eukaryota</taxon>
        <taxon>Metazoa</taxon>
        <taxon>Porifera</taxon>
        <taxon>Demospongiae</taxon>
        <taxon>Heteroscleromorpha</taxon>
        <taxon>Tetractinellida</taxon>
        <taxon>Astrophorina</taxon>
        <taxon>Geodiidae</taxon>
        <taxon>Geodia</taxon>
    </lineage>
</organism>
<dbReference type="Pfam" id="PF00017">
    <property type="entry name" value="SH2"/>
    <property type="match status" value="2"/>
</dbReference>
<dbReference type="SMART" id="SM00323">
    <property type="entry name" value="RasGAP"/>
    <property type="match status" value="1"/>
</dbReference>
<dbReference type="EMBL" id="CASHTH010001411">
    <property type="protein sequence ID" value="CAI8014991.1"/>
    <property type="molecule type" value="Genomic_DNA"/>
</dbReference>
<evidence type="ECO:0000259" key="6">
    <source>
        <dbReference type="PROSITE" id="PS50018"/>
    </source>
</evidence>
<name>A0AA35RRF7_GEOBA</name>
<evidence type="ECO:0000313" key="8">
    <source>
        <dbReference type="Proteomes" id="UP001174909"/>
    </source>
</evidence>
<dbReference type="InterPro" id="IPR039360">
    <property type="entry name" value="Ras_GTPase"/>
</dbReference>
<evidence type="ECO:0000256" key="3">
    <source>
        <dbReference type="PROSITE-ProRule" id="PRU00191"/>
    </source>
</evidence>
<dbReference type="Proteomes" id="UP001174909">
    <property type="component" value="Unassembled WGS sequence"/>
</dbReference>
<protein>
    <submittedName>
        <fullName evidence="7">Ras GTPase-activating protein 1</fullName>
    </submittedName>
</protein>
<dbReference type="Gene3D" id="2.30.30.40">
    <property type="entry name" value="SH3 Domains"/>
    <property type="match status" value="1"/>
</dbReference>
<dbReference type="SUPFAM" id="SSF48350">
    <property type="entry name" value="GTPase activation domain, GAP"/>
    <property type="match status" value="1"/>
</dbReference>
<dbReference type="InterPro" id="IPR001936">
    <property type="entry name" value="RasGAP_dom"/>
</dbReference>
<evidence type="ECO:0000256" key="1">
    <source>
        <dbReference type="ARBA" id="ARBA00022468"/>
    </source>
</evidence>
<feature type="domain" description="PH" evidence="5">
    <location>
        <begin position="407"/>
        <end position="529"/>
    </location>
</feature>
<dbReference type="InterPro" id="IPR008936">
    <property type="entry name" value="Rho_GTPase_activation_prot"/>
</dbReference>
<dbReference type="SMART" id="SM00252">
    <property type="entry name" value="SH2"/>
    <property type="match status" value="2"/>
</dbReference>
<feature type="domain" description="SH2" evidence="4">
    <location>
        <begin position="105"/>
        <end position="197"/>
    </location>
</feature>
<dbReference type="Gene3D" id="3.30.505.10">
    <property type="entry name" value="SH2 domain"/>
    <property type="match status" value="2"/>
</dbReference>
<dbReference type="PROSITE" id="PS50018">
    <property type="entry name" value="RAS_GTPASE_ACTIV_2"/>
    <property type="match status" value="1"/>
</dbReference>
<proteinExistence type="predicted"/>
<dbReference type="SUPFAM" id="SSF50729">
    <property type="entry name" value="PH domain-like"/>
    <property type="match status" value="1"/>
</dbReference>
<keyword evidence="2 3" id="KW-0727">SH2 domain</keyword>
<dbReference type="Pfam" id="PF00616">
    <property type="entry name" value="RasGAP"/>
    <property type="match status" value="2"/>
</dbReference>
<keyword evidence="8" id="KW-1185">Reference proteome</keyword>
<evidence type="ECO:0000313" key="7">
    <source>
        <dbReference type="EMBL" id="CAI8014991.1"/>
    </source>
</evidence>
<dbReference type="InterPro" id="IPR011993">
    <property type="entry name" value="PH-like_dom_sf"/>
</dbReference>
<dbReference type="SUPFAM" id="SSF55550">
    <property type="entry name" value="SH2 domain"/>
    <property type="match status" value="2"/>
</dbReference>
<keyword evidence="1" id="KW-0343">GTPase activation</keyword>
<dbReference type="SUPFAM" id="SSF49562">
    <property type="entry name" value="C2 domain (Calcium/lipid-binding domain, CaLB)"/>
    <property type="match status" value="1"/>
</dbReference>
<feature type="domain" description="SH2" evidence="4">
    <location>
        <begin position="283"/>
        <end position="375"/>
    </location>
</feature>
<dbReference type="GO" id="GO:0005096">
    <property type="term" value="F:GTPase activator activity"/>
    <property type="evidence" value="ECO:0007669"/>
    <property type="project" value="UniProtKB-KW"/>
</dbReference>
<dbReference type="InterPro" id="IPR036028">
    <property type="entry name" value="SH3-like_dom_sf"/>
</dbReference>
<dbReference type="InterPro" id="IPR023152">
    <property type="entry name" value="RasGAP_CS"/>
</dbReference>
<evidence type="ECO:0000259" key="5">
    <source>
        <dbReference type="PROSITE" id="PS50003"/>
    </source>
</evidence>
<dbReference type="InterPro" id="IPR036860">
    <property type="entry name" value="SH2_dom_sf"/>
</dbReference>
<accession>A0AA35RRF7</accession>
<sequence>MRTLLPYSQTFFLIVREHSPCCCWKMATYATPGERPPVGLPPSREAPSDQYGDEMDEALVGPVYLRLDDPAFRSYVQYANQTYEEEEAGDEELGLDLSAPPPESWFHGRISRQTASSRLHDLLGEQGVYLVRESETQPGDYAISYLSRTGYVHHFKINSNCGDYFIGGRQFMSLSELIGFYSNCSCILENESLELPVVPPKPVPLYIMLRATAPHVKNPGTDELTIDVWEVFVLLSRLNDDWGWGHSQRSGESGLIPLMIMEDVVRWGVCVQTDEDPNLGKVWFHDSISREEVVDLLTHKGQVGSFLVRLSSVEKSERHYSLSVKTRDKVQRFRITRYDTGYYIFGGRPFSSMDDVVDRYRSEVIIDGITLGAPIIQTVRPVGRQAMTVTSPRDRTNSIILTQAHRQGEKTGLLLLRKGKKSPVYGKWKEFYFVIKYGEQKLLYYEREDSHKAKGLLDLRQCQAFAVDPTLYGRDLPLSTTSFSVELLSASKRAYIKDSSIGRVTIQLSDMPNGQDDDKWHHLMTKGSRTAQGSLRLVANFKHEMIFPIEEYTSLKELLLSDNLTVIEALATVCKDHHAELACALIQIFCHYNRVLPIVNACLAKSIKKEENVATLFRASTLATMLMDQLMKLTAMDYLHSVLREPIQRIADLRDSCELDPSKLPRGTDLTPHLHLMEVQLQNILVSIFTSVDSCPLHLRYIFHCLQDRVVQKWPTDGTVRTRAVSGFLFLRLICPALINPLHFNLLSCNPSEASQRTLKLVAKAVQNLANLVEFKSKEPFMTSLNPFITRHRADMIKFIDNLSNVSSSEEQGILPSPEPARDLAAIHHLCSTYYKNLEKLAEKQPEVRNLMGLIQSLRTAEIRYLAKYRGPE</sequence>
<evidence type="ECO:0000256" key="2">
    <source>
        <dbReference type="ARBA" id="ARBA00022999"/>
    </source>
</evidence>
<evidence type="ECO:0000259" key="4">
    <source>
        <dbReference type="PROSITE" id="PS50001"/>
    </source>
</evidence>
<dbReference type="PROSITE" id="PS00509">
    <property type="entry name" value="RAS_GTPASE_ACTIV_1"/>
    <property type="match status" value="1"/>
</dbReference>
<dbReference type="PANTHER" id="PTHR10194:SF146">
    <property type="entry name" value="RAS GTPASE-ACTIVATING PROTEIN 1"/>
    <property type="match status" value="1"/>
</dbReference>
<dbReference type="SUPFAM" id="SSF50044">
    <property type="entry name" value="SH3-domain"/>
    <property type="match status" value="1"/>
</dbReference>
<dbReference type="PROSITE" id="PS50003">
    <property type="entry name" value="PH_DOMAIN"/>
    <property type="match status" value="1"/>
</dbReference>
<dbReference type="PRINTS" id="PR00401">
    <property type="entry name" value="SH2DOMAIN"/>
</dbReference>
<dbReference type="InterPro" id="IPR001849">
    <property type="entry name" value="PH_domain"/>
</dbReference>
<gene>
    <name evidence="7" type="ORF">GBAR_LOCUS9345</name>
</gene>